<dbReference type="PANTHER" id="PTHR12555:SF13">
    <property type="entry name" value="UBIQUITIN RECOGNITION FACTOR IN ER-ASSOCIATED DEGRADATION PROTEIN 1"/>
    <property type="match status" value="1"/>
</dbReference>
<evidence type="ECO:0000256" key="2">
    <source>
        <dbReference type="ARBA" id="ARBA00022786"/>
    </source>
</evidence>
<dbReference type="Gene3D" id="2.40.40.50">
    <property type="entry name" value="Ubiquitin fusion degradation protein UFD1, N-terminal domain"/>
    <property type="match status" value="1"/>
</dbReference>
<accession>A0AAD8HIN5</accession>
<dbReference type="InterPro" id="IPR042299">
    <property type="entry name" value="Ufd1-like_Nn"/>
</dbReference>
<evidence type="ECO:0000256" key="1">
    <source>
        <dbReference type="ARBA" id="ARBA00006043"/>
    </source>
</evidence>
<dbReference type="Proteomes" id="UP001237642">
    <property type="component" value="Unassembled WGS sequence"/>
</dbReference>
<dbReference type="InterPro" id="IPR055418">
    <property type="entry name" value="UFD1_N2"/>
</dbReference>
<dbReference type="EMBL" id="JAUIZM010000009">
    <property type="protein sequence ID" value="KAK1367433.1"/>
    <property type="molecule type" value="Genomic_DNA"/>
</dbReference>
<dbReference type="GO" id="GO:0031593">
    <property type="term" value="F:polyubiquitin modification-dependent protein binding"/>
    <property type="evidence" value="ECO:0007669"/>
    <property type="project" value="TreeGrafter"/>
</dbReference>
<evidence type="ECO:0000313" key="7">
    <source>
        <dbReference type="Proteomes" id="UP001237642"/>
    </source>
</evidence>
<dbReference type="InterPro" id="IPR004854">
    <property type="entry name" value="Ufd1-like"/>
</dbReference>
<organism evidence="6 7">
    <name type="scientific">Heracleum sosnowskyi</name>
    <dbReference type="NCBI Taxonomy" id="360622"/>
    <lineage>
        <taxon>Eukaryota</taxon>
        <taxon>Viridiplantae</taxon>
        <taxon>Streptophyta</taxon>
        <taxon>Embryophyta</taxon>
        <taxon>Tracheophyta</taxon>
        <taxon>Spermatophyta</taxon>
        <taxon>Magnoliopsida</taxon>
        <taxon>eudicotyledons</taxon>
        <taxon>Gunneridae</taxon>
        <taxon>Pentapetalae</taxon>
        <taxon>asterids</taxon>
        <taxon>campanulids</taxon>
        <taxon>Apiales</taxon>
        <taxon>Apiaceae</taxon>
        <taxon>Apioideae</taxon>
        <taxon>apioid superclade</taxon>
        <taxon>Tordylieae</taxon>
        <taxon>Tordyliinae</taxon>
        <taxon>Heracleum</taxon>
    </lineage>
</organism>
<name>A0AAD8HIN5_9APIA</name>
<comment type="similarity">
    <text evidence="1">Belongs to the UFD1 family.</text>
</comment>
<feature type="domain" description="Ubiquitin fusion degradation protein UFD1 N-terminal subdomain 2" evidence="5">
    <location>
        <begin position="84"/>
        <end position="160"/>
    </location>
</feature>
<comment type="caution">
    <text evidence="6">The sequence shown here is derived from an EMBL/GenBank/DDBJ whole genome shotgun (WGS) entry which is preliminary data.</text>
</comment>
<dbReference type="Pfam" id="PF24842">
    <property type="entry name" value="UFD1_N2"/>
    <property type="match status" value="1"/>
</dbReference>
<evidence type="ECO:0000313" key="6">
    <source>
        <dbReference type="EMBL" id="KAK1367433.1"/>
    </source>
</evidence>
<evidence type="ECO:0000256" key="3">
    <source>
        <dbReference type="SAM" id="MobiDB-lite"/>
    </source>
</evidence>
<feature type="domain" description="Ubiquitin fusion degradation protein UFD1 N-terminal subdomain 1" evidence="4">
    <location>
        <begin position="3"/>
        <end position="83"/>
    </location>
</feature>
<reference evidence="6" key="1">
    <citation type="submission" date="2023-02" db="EMBL/GenBank/DDBJ databases">
        <title>Genome of toxic invasive species Heracleum sosnowskyi carries increased number of genes despite the absence of recent whole-genome duplications.</title>
        <authorList>
            <person name="Schelkunov M."/>
            <person name="Shtratnikova V."/>
            <person name="Makarenko M."/>
            <person name="Klepikova A."/>
            <person name="Omelchenko D."/>
            <person name="Novikova G."/>
            <person name="Obukhova E."/>
            <person name="Bogdanov V."/>
            <person name="Penin A."/>
            <person name="Logacheva M."/>
        </authorList>
    </citation>
    <scope>NUCLEOTIDE SEQUENCE</scope>
    <source>
        <strain evidence="6">Hsosn_3</strain>
        <tissue evidence="6">Leaf</tissue>
    </source>
</reference>
<dbReference type="AlphaFoldDB" id="A0AAD8HIN5"/>
<evidence type="ECO:0000259" key="4">
    <source>
        <dbReference type="Pfam" id="PF03152"/>
    </source>
</evidence>
<reference evidence="6" key="2">
    <citation type="submission" date="2023-05" db="EMBL/GenBank/DDBJ databases">
        <authorList>
            <person name="Schelkunov M.I."/>
        </authorList>
    </citation>
    <scope>NUCLEOTIDE SEQUENCE</scope>
    <source>
        <strain evidence="6">Hsosn_3</strain>
        <tissue evidence="6">Leaf</tissue>
    </source>
</reference>
<dbReference type="Gene3D" id="3.10.330.10">
    <property type="match status" value="1"/>
</dbReference>
<dbReference type="InterPro" id="IPR055417">
    <property type="entry name" value="UFD1_N1"/>
</dbReference>
<protein>
    <submittedName>
        <fullName evidence="6">Ubiquitin fusion degradation protein 1-like</fullName>
    </submittedName>
</protein>
<keyword evidence="7" id="KW-1185">Reference proteome</keyword>
<feature type="region of interest" description="Disordered" evidence="3">
    <location>
        <begin position="263"/>
        <end position="283"/>
    </location>
</feature>
<proteinExistence type="inferred from homology"/>
<dbReference type="GO" id="GO:0034098">
    <property type="term" value="C:VCP-NPL4-UFD1 AAA ATPase complex"/>
    <property type="evidence" value="ECO:0007669"/>
    <property type="project" value="TreeGrafter"/>
</dbReference>
<dbReference type="GO" id="GO:0036503">
    <property type="term" value="P:ERAD pathway"/>
    <property type="evidence" value="ECO:0007669"/>
    <property type="project" value="TreeGrafter"/>
</dbReference>
<dbReference type="Pfam" id="PF03152">
    <property type="entry name" value="UFD1_N1"/>
    <property type="match status" value="1"/>
</dbReference>
<gene>
    <name evidence="6" type="ORF">POM88_042994</name>
</gene>
<keyword evidence="2" id="KW-0833">Ubl conjugation pathway</keyword>
<dbReference type="GO" id="GO:0006511">
    <property type="term" value="P:ubiquitin-dependent protein catabolic process"/>
    <property type="evidence" value="ECO:0007669"/>
    <property type="project" value="InterPro"/>
</dbReference>
<sequence>MHHCEDGNKIIMPPSALEELMLMKKISYPMTFKIINPFLKNYSHCGVLEFSGEEGCVFLPNWMMNSLLLDQGQVVNIEYNELPKGQSLKIQPHSSEFVMNLSDPKEVMEKILKDFACVTIGDTIMVNHENQSYYIDIVETRPHEAVSLFETDCELEFERPLDYKEPEKIKPKVEQVEEVKDTTNVEKDAVFNQVEEVKDTINLEKDAVFKPFTGVSRRLDGQVSVSAPPPVVAAEDDKKLVADSRRHARIVICGLDGISSAAKEKAKTEETEDVKGKTKENTEEKKFQPFTGKKYILSSCC</sequence>
<dbReference type="PANTHER" id="PTHR12555">
    <property type="entry name" value="UBIQUITIN FUSION DEGRADATON PROTEIN 1"/>
    <property type="match status" value="1"/>
</dbReference>
<evidence type="ECO:0000259" key="5">
    <source>
        <dbReference type="Pfam" id="PF24842"/>
    </source>
</evidence>